<feature type="domain" description="SANT and BTB" evidence="2">
    <location>
        <begin position="296"/>
        <end position="393"/>
    </location>
</feature>
<feature type="compositionally biased region" description="Basic residues" evidence="1">
    <location>
        <begin position="800"/>
        <end position="809"/>
    </location>
</feature>
<reference evidence="4" key="1">
    <citation type="submission" date="2025-08" db="UniProtKB">
        <authorList>
            <consortium name="RefSeq"/>
        </authorList>
    </citation>
    <scope>IDENTIFICATION</scope>
    <source>
        <tissue evidence="4">Whole body</tissue>
    </source>
</reference>
<keyword evidence="3" id="KW-1185">Reference proteome</keyword>
<dbReference type="PANTHER" id="PTHR20946:SF0">
    <property type="entry name" value="SANT AND BTB DOMAIN REGULATOR OF CLASS SWITCH RECOMBINATION"/>
    <property type="match status" value="1"/>
</dbReference>
<dbReference type="CDD" id="cd14733">
    <property type="entry name" value="BACK"/>
    <property type="match status" value="1"/>
</dbReference>
<dbReference type="AlphaFoldDB" id="A0AAJ7S6Z5"/>
<feature type="compositionally biased region" description="Low complexity" evidence="1">
    <location>
        <begin position="754"/>
        <end position="765"/>
    </location>
</feature>
<dbReference type="KEGG" id="ccal:108627715"/>
<accession>A0AAJ7S6Z5</accession>
<feature type="compositionally biased region" description="Polar residues" evidence="1">
    <location>
        <begin position="813"/>
        <end position="826"/>
    </location>
</feature>
<feature type="region of interest" description="Disordered" evidence="1">
    <location>
        <begin position="889"/>
        <end position="915"/>
    </location>
</feature>
<feature type="region of interest" description="Disordered" evidence="1">
    <location>
        <begin position="754"/>
        <end position="826"/>
    </location>
</feature>
<dbReference type="Pfam" id="PF11822">
    <property type="entry name" value="BTB_SANBR"/>
    <property type="match status" value="1"/>
</dbReference>
<dbReference type="GeneID" id="108627715"/>
<proteinExistence type="predicted"/>
<gene>
    <name evidence="4" type="primary">LOC108627715</name>
</gene>
<dbReference type="InterPro" id="IPR021777">
    <property type="entry name" value="SANBR_BTB"/>
</dbReference>
<name>A0AAJ7S6Z5_9HYME</name>
<evidence type="ECO:0000313" key="4">
    <source>
        <dbReference type="RefSeq" id="XP_026671764.1"/>
    </source>
</evidence>
<evidence type="ECO:0000259" key="2">
    <source>
        <dbReference type="Pfam" id="PF11822"/>
    </source>
</evidence>
<protein>
    <submittedName>
        <fullName evidence="4">Uncharacterized protein KIAA1841 homolog isoform X1</fullName>
    </submittedName>
</protein>
<sequence length="915" mass="105181">MDVDRVQDDSYLRIDIPKLFEIATSKSKRGEVHTDETSRMTDSSEVVVDKVQDLNRPKLTIGMFFEFMKLAHRVNDNCENLITILTDTAGNKFDWSELAKIDLGFGTRSWSLVLDEYRRIDGNVMQNDKNSSSSSANGAERPNDLPETLDIDVKRSASFDQYEHRAAVRLRGDDSMTANDRFFERRDPRVDESPSRSNDRTMVAENLLISLMKTNLSDVLHEGLFDSVLPYMIPKPTVSQPVIKKSVTNSAELKKTNSLSGNIEARAVLNVTHKEKEKEKEKTKSCSVKRSSENEVEIHVCDEEKNMKKNFHCTQRLLVQKMRYFAEVTAGQKLEEIDISVHCDIAIFDWLMRWVKKDVIKKSEWPILETTNVIPIMVSASFLQMEPLLENCLQYCRDNMSEILRSSTVLSGLDDNLLTRLMEQFTNEDVEMLKDKKDKIQSKLFCKLIASLAEVMPDNKKGHYGSLATLFKCSKCGKNIVQSVSSRVPCVSTAMKIDSYGNVHSKHIRDLTWTLNDYIVTLRTESRSWRKVYWRLWGDCHFLFCTRCNTYFPIHQFDWCCYHAELPQFFLNERQRPTPFPLGRYPCCSQRAYKFQVLLPNREGCRYRGHVPDIRTQKDISVLNIFIANRDTIAVEPPQLFFPEKITRLVARDPLLQPGKLICKDAMWWIGIELSPQRPKLGLLGTYYSYVRTFIPHTGVSWIYCSIRSIRSNVVEGKIWSESGFRRLCQLQDYFQRSSHRICQQQQQQQVSIATDTSSIASSTDSDAEDGITTCCENSSSGEESNHSEESHVWSPSLKSRSKPKKCPKGRSTWRNSGRSWSSNLNVRHNQDNQRDFEESAALQMTALLTERVSADFSVLSKSPNKHGRTKKNLNGGTYARLEAELRDQLNHPSYKNKSTAGKYLVRAREKSNKP</sequence>
<feature type="region of interest" description="Disordered" evidence="1">
    <location>
        <begin position="124"/>
        <end position="147"/>
    </location>
</feature>
<feature type="compositionally biased region" description="Polar residues" evidence="1">
    <location>
        <begin position="124"/>
        <end position="137"/>
    </location>
</feature>
<feature type="compositionally biased region" description="Polar residues" evidence="1">
    <location>
        <begin position="891"/>
        <end position="900"/>
    </location>
</feature>
<dbReference type="PANTHER" id="PTHR20946">
    <property type="entry name" value="SANT AND BTB DOMAIN REGULATOR OF CLASS SWITCH RECOMBINATION"/>
    <property type="match status" value="1"/>
</dbReference>
<dbReference type="InterPro" id="IPR045902">
    <property type="entry name" value="SANBR-like"/>
</dbReference>
<dbReference type="Gene3D" id="3.30.710.10">
    <property type="entry name" value="Potassium Channel Kv1.1, Chain A"/>
    <property type="match status" value="1"/>
</dbReference>
<evidence type="ECO:0000256" key="1">
    <source>
        <dbReference type="SAM" id="MobiDB-lite"/>
    </source>
</evidence>
<dbReference type="Proteomes" id="UP000694925">
    <property type="component" value="Unplaced"/>
</dbReference>
<dbReference type="InterPro" id="IPR011333">
    <property type="entry name" value="SKP1/BTB/POZ_sf"/>
</dbReference>
<organism evidence="3 4">
    <name type="scientific">Ceratina calcarata</name>
    <dbReference type="NCBI Taxonomy" id="156304"/>
    <lineage>
        <taxon>Eukaryota</taxon>
        <taxon>Metazoa</taxon>
        <taxon>Ecdysozoa</taxon>
        <taxon>Arthropoda</taxon>
        <taxon>Hexapoda</taxon>
        <taxon>Insecta</taxon>
        <taxon>Pterygota</taxon>
        <taxon>Neoptera</taxon>
        <taxon>Endopterygota</taxon>
        <taxon>Hymenoptera</taxon>
        <taxon>Apocrita</taxon>
        <taxon>Aculeata</taxon>
        <taxon>Apoidea</taxon>
        <taxon>Anthophila</taxon>
        <taxon>Apidae</taxon>
        <taxon>Ceratina</taxon>
        <taxon>Zadontomerus</taxon>
    </lineage>
</organism>
<dbReference type="RefSeq" id="XP_026671764.1">
    <property type="nucleotide sequence ID" value="XM_026815963.1"/>
</dbReference>
<evidence type="ECO:0000313" key="3">
    <source>
        <dbReference type="Proteomes" id="UP000694925"/>
    </source>
</evidence>